<comment type="caution">
    <text evidence="3">The sequence shown here is derived from an EMBL/GenBank/DDBJ whole genome shotgun (WGS) entry which is preliminary data.</text>
</comment>
<feature type="transmembrane region" description="Helical" evidence="2">
    <location>
        <begin position="67"/>
        <end position="86"/>
    </location>
</feature>
<dbReference type="EMBL" id="QVEU01000006">
    <property type="protein sequence ID" value="RGB75304.1"/>
    <property type="molecule type" value="Genomic_DNA"/>
</dbReference>
<sequence length="125" mass="14385">MESNKIEQKKDLLDEILKLREDLKEKNDMINDLGSSISFIHLFIVPLIVATIVTFITMKLSLFTSNQSAGCFIITFIICLAFSTFLNKNRLNKRKKELVEQRLALQKQLVAKGKELRELEKTIAN</sequence>
<accession>A0A3E2TGI2</accession>
<evidence type="ECO:0000313" key="3">
    <source>
        <dbReference type="EMBL" id="RGB75304.1"/>
    </source>
</evidence>
<dbReference type="OrthoDB" id="10009764at2"/>
<evidence type="ECO:0000256" key="1">
    <source>
        <dbReference type="SAM" id="Coils"/>
    </source>
</evidence>
<protein>
    <submittedName>
        <fullName evidence="3">Uncharacterized protein</fullName>
    </submittedName>
</protein>
<organism evidence="3 4">
    <name type="scientific">Anaerococcus nagyae</name>
    <dbReference type="NCBI Taxonomy" id="1755241"/>
    <lineage>
        <taxon>Bacteria</taxon>
        <taxon>Bacillati</taxon>
        <taxon>Bacillota</taxon>
        <taxon>Tissierellia</taxon>
        <taxon>Tissierellales</taxon>
        <taxon>Peptoniphilaceae</taxon>
        <taxon>Anaerococcus</taxon>
    </lineage>
</organism>
<feature type="transmembrane region" description="Helical" evidence="2">
    <location>
        <begin position="39"/>
        <end position="61"/>
    </location>
</feature>
<name>A0A3E2TGI2_9FIRM</name>
<gene>
    <name evidence="3" type="ORF">DXA39_07125</name>
</gene>
<proteinExistence type="predicted"/>
<keyword evidence="2" id="KW-1133">Transmembrane helix</keyword>
<keyword evidence="2" id="KW-0812">Transmembrane</keyword>
<evidence type="ECO:0000313" key="4">
    <source>
        <dbReference type="Proteomes" id="UP000261011"/>
    </source>
</evidence>
<reference evidence="3 4" key="1">
    <citation type="submission" date="2018-08" db="EMBL/GenBank/DDBJ databases">
        <title>A genome reference for cultivated species of the human gut microbiota.</title>
        <authorList>
            <person name="Zou Y."/>
            <person name="Xue W."/>
            <person name="Luo G."/>
        </authorList>
    </citation>
    <scope>NUCLEOTIDE SEQUENCE [LARGE SCALE GENOMIC DNA]</scope>
    <source>
        <strain evidence="3 4">OF01-3</strain>
    </source>
</reference>
<dbReference type="RefSeq" id="WP_117522024.1">
    <property type="nucleotide sequence ID" value="NZ_AP031484.1"/>
</dbReference>
<keyword evidence="1" id="KW-0175">Coiled coil</keyword>
<evidence type="ECO:0000256" key="2">
    <source>
        <dbReference type="SAM" id="Phobius"/>
    </source>
</evidence>
<keyword evidence="2" id="KW-0472">Membrane</keyword>
<dbReference type="Proteomes" id="UP000261011">
    <property type="component" value="Unassembled WGS sequence"/>
</dbReference>
<feature type="coiled-coil region" evidence="1">
    <location>
        <begin position="6"/>
        <end position="33"/>
    </location>
</feature>
<keyword evidence="4" id="KW-1185">Reference proteome</keyword>
<dbReference type="AlphaFoldDB" id="A0A3E2TGI2"/>
<feature type="coiled-coil region" evidence="1">
    <location>
        <begin position="88"/>
        <end position="122"/>
    </location>
</feature>